<keyword evidence="3" id="KW-1185">Reference proteome</keyword>
<comment type="caution">
    <text evidence="2">The sequence shown here is derived from an EMBL/GenBank/DDBJ whole genome shotgun (WGS) entry which is preliminary data.</text>
</comment>
<sequence>MRGPLAGPAREDYKPHRAPRQRQGPIFQAEPPHPAEAAPVMVGGAADRETQRHPIIPRKHDLNGLPCVFDRQPC</sequence>
<gene>
    <name evidence="2" type="ORF">L345_14030</name>
</gene>
<feature type="region of interest" description="Disordered" evidence="1">
    <location>
        <begin position="1"/>
        <end position="64"/>
    </location>
</feature>
<feature type="compositionally biased region" description="Basic and acidic residues" evidence="1">
    <location>
        <begin position="46"/>
        <end position="62"/>
    </location>
</feature>
<reference evidence="2 3" key="1">
    <citation type="journal article" date="2013" name="Proc. Natl. Acad. Sci. U.S.A.">
        <title>The king cobra genome reveals dynamic gene evolution and adaptation in the snake venom system.</title>
        <authorList>
            <person name="Vonk F.J."/>
            <person name="Casewell N.R."/>
            <person name="Henkel C.V."/>
            <person name="Heimberg A.M."/>
            <person name="Jansen H.J."/>
            <person name="McCleary R.J."/>
            <person name="Kerkkamp H.M."/>
            <person name="Vos R.A."/>
            <person name="Guerreiro I."/>
            <person name="Calvete J.J."/>
            <person name="Wuster W."/>
            <person name="Woods A.E."/>
            <person name="Logan J.M."/>
            <person name="Harrison R.A."/>
            <person name="Castoe T.A."/>
            <person name="de Koning A.P."/>
            <person name="Pollock D.D."/>
            <person name="Yandell M."/>
            <person name="Calderon D."/>
            <person name="Renjifo C."/>
            <person name="Currier R.B."/>
            <person name="Salgado D."/>
            <person name="Pla D."/>
            <person name="Sanz L."/>
            <person name="Hyder A.S."/>
            <person name="Ribeiro J.M."/>
            <person name="Arntzen J.W."/>
            <person name="van den Thillart G.E."/>
            <person name="Boetzer M."/>
            <person name="Pirovano W."/>
            <person name="Dirks R.P."/>
            <person name="Spaink H.P."/>
            <person name="Duboule D."/>
            <person name="McGlinn E."/>
            <person name="Kini R.M."/>
            <person name="Richardson M.K."/>
        </authorList>
    </citation>
    <scope>NUCLEOTIDE SEQUENCE</scope>
    <source>
        <tissue evidence="2">Blood</tissue>
    </source>
</reference>
<protein>
    <submittedName>
        <fullName evidence="2">Uncharacterized protein</fullName>
    </submittedName>
</protein>
<proteinExistence type="predicted"/>
<name>V8ND75_OPHHA</name>
<evidence type="ECO:0000313" key="2">
    <source>
        <dbReference type="EMBL" id="ETE60229.1"/>
    </source>
</evidence>
<dbReference type="AlphaFoldDB" id="V8ND75"/>
<accession>V8ND75</accession>
<evidence type="ECO:0000313" key="3">
    <source>
        <dbReference type="Proteomes" id="UP000018936"/>
    </source>
</evidence>
<dbReference type="EMBL" id="AZIM01004844">
    <property type="protein sequence ID" value="ETE60229.1"/>
    <property type="molecule type" value="Genomic_DNA"/>
</dbReference>
<dbReference type="Proteomes" id="UP000018936">
    <property type="component" value="Unassembled WGS sequence"/>
</dbReference>
<organism evidence="2 3">
    <name type="scientific">Ophiophagus hannah</name>
    <name type="common">King cobra</name>
    <name type="synonym">Naja hannah</name>
    <dbReference type="NCBI Taxonomy" id="8665"/>
    <lineage>
        <taxon>Eukaryota</taxon>
        <taxon>Metazoa</taxon>
        <taxon>Chordata</taxon>
        <taxon>Craniata</taxon>
        <taxon>Vertebrata</taxon>
        <taxon>Euteleostomi</taxon>
        <taxon>Lepidosauria</taxon>
        <taxon>Squamata</taxon>
        <taxon>Bifurcata</taxon>
        <taxon>Unidentata</taxon>
        <taxon>Episquamata</taxon>
        <taxon>Toxicofera</taxon>
        <taxon>Serpentes</taxon>
        <taxon>Colubroidea</taxon>
        <taxon>Elapidae</taxon>
        <taxon>Elapinae</taxon>
        <taxon>Ophiophagus</taxon>
    </lineage>
</organism>
<evidence type="ECO:0000256" key="1">
    <source>
        <dbReference type="SAM" id="MobiDB-lite"/>
    </source>
</evidence>